<dbReference type="Proteomes" id="UP000823485">
    <property type="component" value="Unassembled WGS sequence"/>
</dbReference>
<dbReference type="PANTHER" id="PTHR12110:SF41">
    <property type="entry name" value="INOSOSE DEHYDRATASE"/>
    <property type="match status" value="1"/>
</dbReference>
<dbReference type="InterPro" id="IPR030823">
    <property type="entry name" value="IolE/MocC"/>
</dbReference>
<keyword evidence="3" id="KW-1185">Reference proteome</keyword>
<dbReference type="SUPFAM" id="SSF51658">
    <property type="entry name" value="Xylose isomerase-like"/>
    <property type="match status" value="1"/>
</dbReference>
<feature type="domain" description="Xylose isomerase-like TIM barrel" evidence="1">
    <location>
        <begin position="37"/>
        <end position="298"/>
    </location>
</feature>
<gene>
    <name evidence="2" type="ORF">JOC94_003113</name>
</gene>
<comment type="caution">
    <text evidence="2">The sequence shown here is derived from an EMBL/GenBank/DDBJ whole genome shotgun (WGS) entry which is preliminary data.</text>
</comment>
<name>A0ABS2R8Y4_9BACI</name>
<dbReference type="Gene3D" id="3.20.20.150">
    <property type="entry name" value="Divalent-metal-dependent TIM barrel enzymes"/>
    <property type="match status" value="1"/>
</dbReference>
<dbReference type="Pfam" id="PF01261">
    <property type="entry name" value="AP_endonuc_2"/>
    <property type="match status" value="1"/>
</dbReference>
<accession>A0ABS2R8Y4</accession>
<dbReference type="EC" id="4.2.1.44" evidence="2"/>
<sequence length="308" mass="35587">MPIDHLPFKLGIHPINWVGEDVLEHGDFFTYEQVMRDISTLGFRGTEVSRKFPKDPIALKNALNKYNLVLTTQWKSVFFTDPTRHEAELQAYRDHVKFLAYFGCKVVSTAEIGGSMLNQDPRRKQDETFVERLDDDGWKYLVEGLHKAGEICKEHGMDLVYHHHAGTVVEQPDEIARLMEMTEPHLVSLLYDTGHGYYGSNDPVTLLDTYFDRIKYIHLKDVRENILQRAREESFSIRQSIRSGIFTVPGEGCLDFEPIITTLIKRGYTGWALIEGEQDPTIYQPVEYAKRSLSFLQKMVIHSFKAEK</sequence>
<dbReference type="InterPro" id="IPR050312">
    <property type="entry name" value="IolE/XylAMocC-like"/>
</dbReference>
<reference evidence="2 3" key="1">
    <citation type="submission" date="2021-01" db="EMBL/GenBank/DDBJ databases">
        <title>Genomic Encyclopedia of Type Strains, Phase IV (KMG-IV): sequencing the most valuable type-strain genomes for metagenomic binning, comparative biology and taxonomic classification.</title>
        <authorList>
            <person name="Goeker M."/>
        </authorList>
    </citation>
    <scope>NUCLEOTIDE SEQUENCE [LARGE SCALE GENOMIC DNA]</scope>
    <source>
        <strain evidence="2 3">DSM 105453</strain>
    </source>
</reference>
<evidence type="ECO:0000313" key="2">
    <source>
        <dbReference type="EMBL" id="MBM7716102.1"/>
    </source>
</evidence>
<proteinExistence type="predicted"/>
<dbReference type="InterPro" id="IPR036237">
    <property type="entry name" value="Xyl_isomerase-like_sf"/>
</dbReference>
<dbReference type="EMBL" id="JAFBFH010000022">
    <property type="protein sequence ID" value="MBM7716102.1"/>
    <property type="molecule type" value="Genomic_DNA"/>
</dbReference>
<evidence type="ECO:0000259" key="1">
    <source>
        <dbReference type="Pfam" id="PF01261"/>
    </source>
</evidence>
<protein>
    <submittedName>
        <fullName evidence="2">Inosose dehydratase</fullName>
        <ecNumber evidence="2">4.2.1.44</ecNumber>
    </submittedName>
</protein>
<keyword evidence="2" id="KW-0456">Lyase</keyword>
<organism evidence="2 3">
    <name type="scientific">Siminovitchia thermophila</name>
    <dbReference type="NCBI Taxonomy" id="1245522"/>
    <lineage>
        <taxon>Bacteria</taxon>
        <taxon>Bacillati</taxon>
        <taxon>Bacillota</taxon>
        <taxon>Bacilli</taxon>
        <taxon>Bacillales</taxon>
        <taxon>Bacillaceae</taxon>
        <taxon>Siminovitchia</taxon>
    </lineage>
</organism>
<dbReference type="PANTHER" id="PTHR12110">
    <property type="entry name" value="HYDROXYPYRUVATE ISOMERASE"/>
    <property type="match status" value="1"/>
</dbReference>
<evidence type="ECO:0000313" key="3">
    <source>
        <dbReference type="Proteomes" id="UP000823485"/>
    </source>
</evidence>
<dbReference type="InterPro" id="IPR013022">
    <property type="entry name" value="Xyl_isomerase-like_TIM-brl"/>
</dbReference>
<dbReference type="NCBIfam" id="TIGR04379">
    <property type="entry name" value="myo_inos_iolE"/>
    <property type="match status" value="1"/>
</dbReference>
<dbReference type="GO" id="GO:0050114">
    <property type="term" value="F:myo-inosose-2 dehydratase activity"/>
    <property type="evidence" value="ECO:0007669"/>
    <property type="project" value="UniProtKB-EC"/>
</dbReference>